<dbReference type="SUPFAM" id="SSF50978">
    <property type="entry name" value="WD40 repeat-like"/>
    <property type="match status" value="1"/>
</dbReference>
<evidence type="ECO:0000313" key="7">
    <source>
        <dbReference type="EMBL" id="CBJ26794.1"/>
    </source>
</evidence>
<feature type="region of interest" description="Disordered" evidence="6">
    <location>
        <begin position="215"/>
        <end position="254"/>
    </location>
</feature>
<dbReference type="GO" id="GO:0000027">
    <property type="term" value="P:ribosomal large subunit assembly"/>
    <property type="evidence" value="ECO:0007669"/>
    <property type="project" value="TreeGrafter"/>
</dbReference>
<feature type="region of interest" description="Disordered" evidence="6">
    <location>
        <begin position="435"/>
        <end position="455"/>
    </location>
</feature>
<keyword evidence="3" id="KW-0677">Repeat</keyword>
<feature type="compositionally biased region" description="Polar residues" evidence="6">
    <location>
        <begin position="1"/>
        <end position="10"/>
    </location>
</feature>
<accession>D7G1I6</accession>
<dbReference type="PANTHER" id="PTHR19848">
    <property type="entry name" value="WD40 REPEAT PROTEIN"/>
    <property type="match status" value="1"/>
</dbReference>
<feature type="compositionally biased region" description="Basic and acidic residues" evidence="6">
    <location>
        <begin position="446"/>
        <end position="455"/>
    </location>
</feature>
<organism evidence="7 8">
    <name type="scientific">Ectocarpus siliculosus</name>
    <name type="common">Brown alga</name>
    <name type="synonym">Conferva siliculosa</name>
    <dbReference type="NCBI Taxonomy" id="2880"/>
    <lineage>
        <taxon>Eukaryota</taxon>
        <taxon>Sar</taxon>
        <taxon>Stramenopiles</taxon>
        <taxon>Ochrophyta</taxon>
        <taxon>PX clade</taxon>
        <taxon>Phaeophyceae</taxon>
        <taxon>Ectocarpales</taxon>
        <taxon>Ectocarpaceae</taxon>
        <taxon>Ectocarpus</taxon>
    </lineage>
</organism>
<dbReference type="AlphaFoldDB" id="D7G1I6"/>
<evidence type="ECO:0000256" key="3">
    <source>
        <dbReference type="ARBA" id="ARBA00022737"/>
    </source>
</evidence>
<dbReference type="Pfam" id="PF00400">
    <property type="entry name" value="WD40"/>
    <property type="match status" value="4"/>
</dbReference>
<reference evidence="7 8" key="1">
    <citation type="journal article" date="2010" name="Nature">
        <title>The Ectocarpus genome and the independent evolution of multicellularity in brown algae.</title>
        <authorList>
            <person name="Cock J.M."/>
            <person name="Sterck L."/>
            <person name="Rouze P."/>
            <person name="Scornet D."/>
            <person name="Allen A.E."/>
            <person name="Amoutzias G."/>
            <person name="Anthouard V."/>
            <person name="Artiguenave F."/>
            <person name="Aury J.M."/>
            <person name="Badger J.H."/>
            <person name="Beszteri B."/>
            <person name="Billiau K."/>
            <person name="Bonnet E."/>
            <person name="Bothwell J.H."/>
            <person name="Bowler C."/>
            <person name="Boyen C."/>
            <person name="Brownlee C."/>
            <person name="Carrano C.J."/>
            <person name="Charrier B."/>
            <person name="Cho G.Y."/>
            <person name="Coelho S.M."/>
            <person name="Collen J."/>
            <person name="Corre E."/>
            <person name="Da Silva C."/>
            <person name="Delage L."/>
            <person name="Delaroque N."/>
            <person name="Dittami S.M."/>
            <person name="Doulbeau S."/>
            <person name="Elias M."/>
            <person name="Farnham G."/>
            <person name="Gachon C.M."/>
            <person name="Gschloessl B."/>
            <person name="Heesch S."/>
            <person name="Jabbari K."/>
            <person name="Jubin C."/>
            <person name="Kawai H."/>
            <person name="Kimura K."/>
            <person name="Kloareg B."/>
            <person name="Kupper F.C."/>
            <person name="Lang D."/>
            <person name="Le Bail A."/>
            <person name="Leblanc C."/>
            <person name="Lerouge P."/>
            <person name="Lohr M."/>
            <person name="Lopez P.J."/>
            <person name="Martens C."/>
            <person name="Maumus F."/>
            <person name="Michel G."/>
            <person name="Miranda-Saavedra D."/>
            <person name="Morales J."/>
            <person name="Moreau H."/>
            <person name="Motomura T."/>
            <person name="Nagasato C."/>
            <person name="Napoli C.A."/>
            <person name="Nelson D.R."/>
            <person name="Nyvall-Collen P."/>
            <person name="Peters A.F."/>
            <person name="Pommier C."/>
            <person name="Potin P."/>
            <person name="Poulain J."/>
            <person name="Quesneville H."/>
            <person name="Read B."/>
            <person name="Rensing S.A."/>
            <person name="Ritter A."/>
            <person name="Rousvoal S."/>
            <person name="Samanta M."/>
            <person name="Samson G."/>
            <person name="Schroeder D.C."/>
            <person name="Segurens B."/>
            <person name="Strittmatter M."/>
            <person name="Tonon T."/>
            <person name="Tregear J.W."/>
            <person name="Valentin K."/>
            <person name="von Dassow P."/>
            <person name="Yamagishi T."/>
            <person name="Van de Peer Y."/>
            <person name="Wincker P."/>
        </authorList>
    </citation>
    <scope>NUCLEOTIDE SEQUENCE [LARGE SCALE GENOMIC DNA]</scope>
    <source>
        <strain evidence="8">Ec32 / CCAP1310/4</strain>
    </source>
</reference>
<dbReference type="EMBL" id="FN649743">
    <property type="protein sequence ID" value="CBJ26794.1"/>
    <property type="molecule type" value="Genomic_DNA"/>
</dbReference>
<protein>
    <submittedName>
        <fullName evidence="7">Uncharacterized protein</fullName>
    </submittedName>
</protein>
<dbReference type="OrthoDB" id="10261640at2759"/>
<dbReference type="STRING" id="2880.D7G1I6"/>
<dbReference type="EMBL" id="FN648652">
    <property type="protein sequence ID" value="CBJ26794.1"/>
    <property type="molecule type" value="Genomic_DNA"/>
</dbReference>
<dbReference type="InParanoid" id="D7G1I6"/>
<sequence>MPVMTHTGTKNVPGCGTASSTGGRRFGEGAPATTAAGGARQSRGAPFAPAGGGGSLPMKDGDYVADGGPVLVACGQGKSMYNVKGCMSSWVLVGGGGGEQPDAVKEKMATAAGRGAGGWGGGGGQASGTLITGGKDSVLREWEIAEGRPRLVAHISGHTDWISCCALVPSATAGVAPSVAVSGGRDASVRFWHKSDAAAAEAAAARAASDALAKESAQGKRKSSLRAAFASGSRSSSGRDLGSGGGGGGGIVPPGDGGWSLASSVATAHGSSEFVTCCASPGGSSGAAGGWVATGGTDWSVRLWDVVKFRELGRLSFMGHSHPVRSLACSSDGKLLVSGGDDHKVIVWSPQSRRPLATLKSHASAVHGVAVDPGTHSGDAPRWIASGGGEGFLLVWDPRNFGSPVAILRGEVTAADPSSLSEAFSSGMSVAEREGGLQGGLAGARSRGESGRWEGETTGATMLNAVNCLAAGGAGSGGDWLFAAGETVVRSWRRRDGVWHGGAGLPGEGLGGIASLSVIE</sequence>
<proteinExistence type="predicted"/>
<dbReference type="GO" id="GO:0005730">
    <property type="term" value="C:nucleolus"/>
    <property type="evidence" value="ECO:0007669"/>
    <property type="project" value="TreeGrafter"/>
</dbReference>
<evidence type="ECO:0000256" key="4">
    <source>
        <dbReference type="ARBA" id="ARBA00023242"/>
    </source>
</evidence>
<dbReference type="InterPro" id="IPR036322">
    <property type="entry name" value="WD40_repeat_dom_sf"/>
</dbReference>
<dbReference type="InterPro" id="IPR015943">
    <property type="entry name" value="WD40/YVTN_repeat-like_dom_sf"/>
</dbReference>
<comment type="subcellular location">
    <subcellularLocation>
        <location evidence="1">Nucleus</location>
    </subcellularLocation>
</comment>
<feature type="compositionally biased region" description="Low complexity" evidence="6">
    <location>
        <begin position="28"/>
        <end position="49"/>
    </location>
</feature>
<keyword evidence="8" id="KW-1185">Reference proteome</keyword>
<dbReference type="Proteomes" id="UP000002630">
    <property type="component" value="Linkage Group LG18"/>
</dbReference>
<feature type="repeat" description="WD" evidence="5">
    <location>
        <begin position="317"/>
        <end position="358"/>
    </location>
</feature>
<feature type="compositionally biased region" description="Gly residues" evidence="6">
    <location>
        <begin position="241"/>
        <end position="254"/>
    </location>
</feature>
<dbReference type="Gene3D" id="2.130.10.10">
    <property type="entry name" value="YVTN repeat-like/Quinoprotein amine dehydrogenase"/>
    <property type="match status" value="1"/>
</dbReference>
<keyword evidence="4" id="KW-0539">Nucleus</keyword>
<dbReference type="PROSITE" id="PS50082">
    <property type="entry name" value="WD_REPEATS_2"/>
    <property type="match status" value="1"/>
</dbReference>
<keyword evidence="2 5" id="KW-0853">WD repeat</keyword>
<name>D7G1I6_ECTSI</name>
<evidence type="ECO:0000256" key="6">
    <source>
        <dbReference type="SAM" id="MobiDB-lite"/>
    </source>
</evidence>
<feature type="compositionally biased region" description="Low complexity" evidence="6">
    <location>
        <begin position="231"/>
        <end position="240"/>
    </location>
</feature>
<evidence type="ECO:0000256" key="5">
    <source>
        <dbReference type="PROSITE-ProRule" id="PRU00221"/>
    </source>
</evidence>
<evidence type="ECO:0000256" key="1">
    <source>
        <dbReference type="ARBA" id="ARBA00004123"/>
    </source>
</evidence>
<dbReference type="PROSITE" id="PS50294">
    <property type="entry name" value="WD_REPEATS_REGION"/>
    <property type="match status" value="1"/>
</dbReference>
<dbReference type="SMART" id="SM00320">
    <property type="entry name" value="WD40"/>
    <property type="match status" value="4"/>
</dbReference>
<feature type="region of interest" description="Disordered" evidence="6">
    <location>
        <begin position="1"/>
        <end position="53"/>
    </location>
</feature>
<evidence type="ECO:0000313" key="8">
    <source>
        <dbReference type="Proteomes" id="UP000002630"/>
    </source>
</evidence>
<evidence type="ECO:0000256" key="2">
    <source>
        <dbReference type="ARBA" id="ARBA00022574"/>
    </source>
</evidence>
<dbReference type="eggNOG" id="KOG0266">
    <property type="taxonomic scope" value="Eukaryota"/>
</dbReference>
<dbReference type="PANTHER" id="PTHR19848:SF0">
    <property type="entry name" value="NOTCHLESS PROTEIN HOMOLOG 1"/>
    <property type="match status" value="1"/>
</dbReference>
<gene>
    <name evidence="7" type="ORF">Esi_0045_0069</name>
</gene>
<dbReference type="InterPro" id="IPR001680">
    <property type="entry name" value="WD40_rpt"/>
</dbReference>